<dbReference type="InterPro" id="IPR001789">
    <property type="entry name" value="Sig_transdc_resp-reg_receiver"/>
</dbReference>
<dbReference type="PANTHER" id="PTHR45228">
    <property type="entry name" value="CYCLIC DI-GMP PHOSPHODIESTERASE TM_0186-RELATED"/>
    <property type="match status" value="1"/>
</dbReference>
<feature type="domain" description="Response regulatory" evidence="3">
    <location>
        <begin position="16"/>
        <end position="131"/>
    </location>
</feature>
<dbReference type="Gene3D" id="3.40.50.2300">
    <property type="match status" value="1"/>
</dbReference>
<dbReference type="GO" id="GO:0000160">
    <property type="term" value="P:phosphorelay signal transduction system"/>
    <property type="evidence" value="ECO:0007669"/>
    <property type="project" value="InterPro"/>
</dbReference>
<comment type="caution">
    <text evidence="5">The sequence shown here is derived from an EMBL/GenBank/DDBJ whole genome shotgun (WGS) entry which is preliminary data.</text>
</comment>
<dbReference type="InterPro" id="IPR003607">
    <property type="entry name" value="HD/PDEase_dom"/>
</dbReference>
<dbReference type="RefSeq" id="WP_160407870.1">
    <property type="nucleotide sequence ID" value="NZ_WSES01000002.1"/>
</dbReference>
<dbReference type="GO" id="GO:0008081">
    <property type="term" value="F:phosphoric diester hydrolase activity"/>
    <property type="evidence" value="ECO:0007669"/>
    <property type="project" value="UniProtKB-ARBA"/>
</dbReference>
<dbReference type="SUPFAM" id="SSF52172">
    <property type="entry name" value="CheY-like"/>
    <property type="match status" value="1"/>
</dbReference>
<sequence length="449" mass="49914">MNTFSATARPDAPAATILCVDDEPNILAALRRLFRREHYKVLVAGSAAAGWAVLEEEHVDIVISDMQMPEVNGTEFLERVRQRWPDTLRLLLTGHADHEATIGAINRGEVYRYITKPWNEEAILLVVRDALERQGLQREKLRLEELTRQQNEQLRDLNANLEQRVRERTAELSAAQKSLQASHERLKNNFLTLIKVFSSMVETRAGAVPGHGRKVADLARRIALRMGLTAREAQDIFVAGLLHEIGKTGFPDGLIGIPESVLKGDNLGLYRKYPHLGEQILMPLEELREAARIIGAHRERFDGAGFPEGMAGFDIPLGARILAVAHDYEALQRGLLAQRRADAAQATELVAESRGKRYDPAVVEAFYDIRTGRSVAEVIAEVAMGTAQLKPGMVLSRDLLSPEGALLLSADHVLSDRMLKQLAEYERRSSIELQLFVKSGSPDASHSHS</sequence>
<dbReference type="Pfam" id="PF13487">
    <property type="entry name" value="HD_5"/>
    <property type="match status" value="1"/>
</dbReference>
<keyword evidence="6" id="KW-1185">Reference proteome</keyword>
<keyword evidence="1" id="KW-0597">Phosphoprotein</keyword>
<evidence type="ECO:0000259" key="4">
    <source>
        <dbReference type="PROSITE" id="PS51832"/>
    </source>
</evidence>
<evidence type="ECO:0000259" key="3">
    <source>
        <dbReference type="PROSITE" id="PS50110"/>
    </source>
</evidence>
<dbReference type="PANTHER" id="PTHR45228:SF8">
    <property type="entry name" value="TWO-COMPONENT RESPONSE REGULATOR-RELATED"/>
    <property type="match status" value="1"/>
</dbReference>
<dbReference type="Gene3D" id="1.10.3210.10">
    <property type="entry name" value="Hypothetical protein af1432"/>
    <property type="match status" value="1"/>
</dbReference>
<dbReference type="CDD" id="cd00077">
    <property type="entry name" value="HDc"/>
    <property type="match status" value="1"/>
</dbReference>
<feature type="coiled-coil region" evidence="2">
    <location>
        <begin position="133"/>
        <end position="178"/>
    </location>
</feature>
<keyword evidence="2" id="KW-0175">Coiled coil</keyword>
<protein>
    <submittedName>
        <fullName evidence="5">Response regulator</fullName>
    </submittedName>
</protein>
<dbReference type="EMBL" id="WSES01000002">
    <property type="protein sequence ID" value="MVW59718.1"/>
    <property type="molecule type" value="Genomic_DNA"/>
</dbReference>
<reference evidence="5 6" key="1">
    <citation type="submission" date="2019-12" db="EMBL/GenBank/DDBJ databases">
        <authorList>
            <person name="Li C."/>
            <person name="Zhao J."/>
        </authorList>
    </citation>
    <scope>NUCLEOTIDE SEQUENCE [LARGE SCALE GENOMIC DNA]</scope>
    <source>
        <strain evidence="5 6">NEAU-DD11</strain>
    </source>
</reference>
<organism evidence="5 6">
    <name type="scientific">Massilia cellulosiltytica</name>
    <dbReference type="NCBI Taxonomy" id="2683234"/>
    <lineage>
        <taxon>Bacteria</taxon>
        <taxon>Pseudomonadati</taxon>
        <taxon>Pseudomonadota</taxon>
        <taxon>Betaproteobacteria</taxon>
        <taxon>Burkholderiales</taxon>
        <taxon>Oxalobacteraceae</taxon>
        <taxon>Telluria group</taxon>
        <taxon>Massilia</taxon>
    </lineage>
</organism>
<dbReference type="CDD" id="cd17569">
    <property type="entry name" value="REC_HupR-like"/>
    <property type="match status" value="1"/>
</dbReference>
<dbReference type="SMART" id="SM00471">
    <property type="entry name" value="HDc"/>
    <property type="match status" value="1"/>
</dbReference>
<dbReference type="AlphaFoldDB" id="A0A7X3K6F4"/>
<name>A0A7X3K6F4_9BURK</name>
<evidence type="ECO:0000313" key="6">
    <source>
        <dbReference type="Proteomes" id="UP000443353"/>
    </source>
</evidence>
<feature type="domain" description="HD-GYP" evidence="4">
    <location>
        <begin position="186"/>
        <end position="382"/>
    </location>
</feature>
<dbReference type="Proteomes" id="UP000443353">
    <property type="component" value="Unassembled WGS sequence"/>
</dbReference>
<evidence type="ECO:0000256" key="2">
    <source>
        <dbReference type="SAM" id="Coils"/>
    </source>
</evidence>
<dbReference type="PROSITE" id="PS51832">
    <property type="entry name" value="HD_GYP"/>
    <property type="match status" value="1"/>
</dbReference>
<dbReference type="Pfam" id="PF00072">
    <property type="entry name" value="Response_reg"/>
    <property type="match status" value="1"/>
</dbReference>
<gene>
    <name evidence="5" type="ORF">GPY61_07230</name>
</gene>
<dbReference type="SUPFAM" id="SSF109604">
    <property type="entry name" value="HD-domain/PDEase-like"/>
    <property type="match status" value="1"/>
</dbReference>
<dbReference type="PROSITE" id="PS50110">
    <property type="entry name" value="RESPONSE_REGULATORY"/>
    <property type="match status" value="1"/>
</dbReference>
<evidence type="ECO:0000256" key="1">
    <source>
        <dbReference type="PROSITE-ProRule" id="PRU00169"/>
    </source>
</evidence>
<proteinExistence type="predicted"/>
<dbReference type="InterPro" id="IPR037522">
    <property type="entry name" value="HD_GYP_dom"/>
</dbReference>
<dbReference type="InterPro" id="IPR011006">
    <property type="entry name" value="CheY-like_superfamily"/>
</dbReference>
<feature type="modified residue" description="4-aspartylphosphate" evidence="1">
    <location>
        <position position="65"/>
    </location>
</feature>
<accession>A0A7X3K6F4</accession>
<evidence type="ECO:0000313" key="5">
    <source>
        <dbReference type="EMBL" id="MVW59718.1"/>
    </source>
</evidence>
<dbReference type="InterPro" id="IPR052020">
    <property type="entry name" value="Cyclic_di-GMP/3'3'-cGAMP_PDE"/>
</dbReference>
<dbReference type="SMART" id="SM00448">
    <property type="entry name" value="REC"/>
    <property type="match status" value="1"/>
</dbReference>